<gene>
    <name evidence="2" type="ORF">HAX54_013392</name>
</gene>
<comment type="caution">
    <text evidence="2">The sequence shown here is derived from an EMBL/GenBank/DDBJ whole genome shotgun (WGS) entry which is preliminary data.</text>
</comment>
<keyword evidence="3" id="KW-1185">Reference proteome</keyword>
<accession>A0ABS8Y1R3</accession>
<feature type="region of interest" description="Disordered" evidence="1">
    <location>
        <begin position="79"/>
        <end position="108"/>
    </location>
</feature>
<proteinExistence type="predicted"/>
<reference evidence="2 3" key="1">
    <citation type="journal article" date="2021" name="BMC Genomics">
        <title>Datura genome reveals duplications of psychoactive alkaloid biosynthetic genes and high mutation rate following tissue culture.</title>
        <authorList>
            <person name="Rajewski A."/>
            <person name="Carter-House D."/>
            <person name="Stajich J."/>
            <person name="Litt A."/>
        </authorList>
    </citation>
    <scope>NUCLEOTIDE SEQUENCE [LARGE SCALE GENOMIC DNA]</scope>
    <source>
        <strain evidence="2">AR-01</strain>
    </source>
</reference>
<evidence type="ECO:0000313" key="3">
    <source>
        <dbReference type="Proteomes" id="UP000823775"/>
    </source>
</evidence>
<sequence>MKDPNELGLRGMGILFTGELLCRHLTSLIVPIGPLIEMCNHPPYRVIHHTLCGVQFMALWLLLDDRVTTTEERALLDELAPIHDDDDDEVPDRDGDTGDTYCARSDEE</sequence>
<feature type="non-terminal residue" evidence="2">
    <location>
        <position position="108"/>
    </location>
</feature>
<protein>
    <submittedName>
        <fullName evidence="2">Uncharacterized protein</fullName>
    </submittedName>
</protein>
<dbReference type="Proteomes" id="UP000823775">
    <property type="component" value="Unassembled WGS sequence"/>
</dbReference>
<evidence type="ECO:0000313" key="2">
    <source>
        <dbReference type="EMBL" id="MCE5165956.1"/>
    </source>
</evidence>
<name>A0ABS8Y1R3_DATST</name>
<evidence type="ECO:0000256" key="1">
    <source>
        <dbReference type="SAM" id="MobiDB-lite"/>
    </source>
</evidence>
<organism evidence="2 3">
    <name type="scientific">Datura stramonium</name>
    <name type="common">Jimsonweed</name>
    <name type="synonym">Common thornapple</name>
    <dbReference type="NCBI Taxonomy" id="4076"/>
    <lineage>
        <taxon>Eukaryota</taxon>
        <taxon>Viridiplantae</taxon>
        <taxon>Streptophyta</taxon>
        <taxon>Embryophyta</taxon>
        <taxon>Tracheophyta</taxon>
        <taxon>Spermatophyta</taxon>
        <taxon>Magnoliopsida</taxon>
        <taxon>eudicotyledons</taxon>
        <taxon>Gunneridae</taxon>
        <taxon>Pentapetalae</taxon>
        <taxon>asterids</taxon>
        <taxon>lamiids</taxon>
        <taxon>Solanales</taxon>
        <taxon>Solanaceae</taxon>
        <taxon>Solanoideae</taxon>
        <taxon>Datureae</taxon>
        <taxon>Datura</taxon>
    </lineage>
</organism>
<dbReference type="EMBL" id="JACEIK010018095">
    <property type="protein sequence ID" value="MCE5165956.1"/>
    <property type="molecule type" value="Genomic_DNA"/>
</dbReference>